<dbReference type="GO" id="GO:0003723">
    <property type="term" value="F:RNA binding"/>
    <property type="evidence" value="ECO:0007669"/>
    <property type="project" value="InterPro"/>
</dbReference>
<dbReference type="SUPFAM" id="SSF140864">
    <property type="entry name" value="TROVE domain-like"/>
    <property type="match status" value="1"/>
</dbReference>
<accession>A0A0F9LVZ7</accession>
<dbReference type="Gene3D" id="3.40.50.410">
    <property type="entry name" value="von Willebrand factor, type A domain"/>
    <property type="match status" value="1"/>
</dbReference>
<dbReference type="SUPFAM" id="SSF53300">
    <property type="entry name" value="vWA-like"/>
    <property type="match status" value="1"/>
</dbReference>
<proteinExistence type="predicted"/>
<reference evidence="1" key="1">
    <citation type="journal article" date="2015" name="Nature">
        <title>Complex archaea that bridge the gap between prokaryotes and eukaryotes.</title>
        <authorList>
            <person name="Spang A."/>
            <person name="Saw J.H."/>
            <person name="Jorgensen S.L."/>
            <person name="Zaremba-Niedzwiedzka K."/>
            <person name="Martijn J."/>
            <person name="Lind A.E."/>
            <person name="van Eijk R."/>
            <person name="Schleper C."/>
            <person name="Guy L."/>
            <person name="Ettema T.J."/>
        </authorList>
    </citation>
    <scope>NUCLEOTIDE SEQUENCE</scope>
</reference>
<dbReference type="GO" id="GO:1990904">
    <property type="term" value="C:ribonucleoprotein complex"/>
    <property type="evidence" value="ECO:0007669"/>
    <property type="project" value="TreeGrafter"/>
</dbReference>
<dbReference type="AlphaFoldDB" id="A0A0F9LVZ7"/>
<dbReference type="PANTHER" id="PTHR14202:SF0">
    <property type="entry name" value="RNA-BINDING PROTEIN RO60"/>
    <property type="match status" value="1"/>
</dbReference>
<dbReference type="PANTHER" id="PTHR14202">
    <property type="entry name" value="60 KDA RIBONUCLEOPROTEIN SSA/RO"/>
    <property type="match status" value="1"/>
</dbReference>
<name>A0A0F9LVZ7_9ZZZZ</name>
<dbReference type="InterPro" id="IPR037214">
    <property type="entry name" value="TROVE_dom_sf"/>
</dbReference>
<organism evidence="1">
    <name type="scientific">marine sediment metagenome</name>
    <dbReference type="NCBI Taxonomy" id="412755"/>
    <lineage>
        <taxon>unclassified sequences</taxon>
        <taxon>metagenomes</taxon>
        <taxon>ecological metagenomes</taxon>
    </lineage>
</organism>
<evidence type="ECO:0008006" key="2">
    <source>
        <dbReference type="Google" id="ProtNLM"/>
    </source>
</evidence>
<protein>
    <recommendedName>
        <fullName evidence="2">VWFA domain-containing protein</fullName>
    </recommendedName>
</protein>
<sequence length="596" mass="67189">MTVNTEQQTPVHEEMFKTLLRTPHRKVDEIISIHKEQFERDPNFYGKLAVYAIVDGNCVIRDVNEVFISTLLVSPYPEHQDAGYVMFQSLPPYQVARVAQFVTGYDERVRRHSFDPPMPRQGEHEVTYERARYGKNHAKAGEEIPRQTVALGTKTRKELINSGKIDYNTKEIYVDTYMVHHKCHNHRNFKGALRRAARSYLRYREANPNLMTGALIRAAKFIRPLYVRCNLLPQNDENGWINRYLWKNEVVPGTRLAAVKELQQETDPIKQAEIIMDNKLPSTLVASVVKNMTPSVWVATISVMSPQEMMQSLGMMKKHGIFENSDLKKLVNDKLKKTKKADKSRVDALKGAKVAKSVKGLDEETVKLVVEVTDAQLKQHGQISVPTALLIDKSGSMHNAIALGKELGAAIAQACVEGNPPLTYLFDNVPTQLTWTESDGDITTKSAWDKKLAMFRASGGTTPSAVLRAMQSSNTIVVQFVIVTDEGENVEGQFAVQLQRYCEQFNVDPSVVIIRVGGGWGSSDRMEKTMKKKGFNVEVMPCQTIDQIAIPNLIGLLSRQSVFELIQEILALKLPSKEKWDKTHLSKEIKKGRVNA</sequence>
<comment type="caution">
    <text evidence="1">The sequence shown here is derived from an EMBL/GenBank/DDBJ whole genome shotgun (WGS) entry which is preliminary data.</text>
</comment>
<dbReference type="EMBL" id="LAZR01005517">
    <property type="protein sequence ID" value="KKM99264.1"/>
    <property type="molecule type" value="Genomic_DNA"/>
</dbReference>
<gene>
    <name evidence="1" type="ORF">LCGC14_1149580</name>
</gene>
<evidence type="ECO:0000313" key="1">
    <source>
        <dbReference type="EMBL" id="KKM99264.1"/>
    </source>
</evidence>
<dbReference type="InterPro" id="IPR036465">
    <property type="entry name" value="vWFA_dom_sf"/>
</dbReference>
<dbReference type="InterPro" id="IPR040322">
    <property type="entry name" value="TROVE2"/>
</dbReference>